<dbReference type="STRING" id="1016849.A0A0D1Y8Q1"/>
<dbReference type="GO" id="GO:0004341">
    <property type="term" value="F:gluconolactonase activity"/>
    <property type="evidence" value="ECO:0007669"/>
    <property type="project" value="TreeGrafter"/>
</dbReference>
<feature type="domain" description="SMP-30/Gluconolactonase/LRE-like region" evidence="4">
    <location>
        <begin position="17"/>
        <end position="268"/>
    </location>
</feature>
<evidence type="ECO:0000256" key="3">
    <source>
        <dbReference type="PIRSR" id="PIRSR605511-2"/>
    </source>
</evidence>
<feature type="binding site" evidence="3">
    <location>
        <position position="19"/>
    </location>
    <ligand>
        <name>a divalent metal cation</name>
        <dbReference type="ChEBI" id="CHEBI:60240"/>
    </ligand>
</feature>
<dbReference type="AlphaFoldDB" id="A0A0D1Y8Q1"/>
<dbReference type="HOGENOM" id="CLU_036110_3_0_1"/>
<dbReference type="PANTHER" id="PTHR10907:SF47">
    <property type="entry name" value="REGUCALCIN"/>
    <property type="match status" value="1"/>
</dbReference>
<evidence type="ECO:0000256" key="2">
    <source>
        <dbReference type="PIRSR" id="PIRSR605511-1"/>
    </source>
</evidence>
<gene>
    <name evidence="5" type="ORF">PV11_08997</name>
</gene>
<dbReference type="Gene3D" id="2.120.10.30">
    <property type="entry name" value="TolB, C-terminal domain"/>
    <property type="match status" value="1"/>
</dbReference>
<sequence>MGSIEEVKPWIEAGNLLGEGPVYLASSDELCWIDIAGKTISKSKLDATVPDQETYPLPDISTVIAEIEGRPDELILGTENGFAIWDWSEKSFTRIVDIWKDDPVLGSKSRLNDGNIDVAGRYWAGSMIGMFGADETGKSSLYRLDSDLSLHTMLTGVSISNGLGWSPDNRIMYFADSHDQTVWAFDFDAETGSIENKRVFYRHEGKANPDGLAVDAEGNVWLALWEGYAVLQISPEGRIVSKLDLPVSRVTCPCFGGPDLDELFVTTAMLNPKRPEEAGLEGSVFRFKVGVKGQPRHKFVMKQ</sequence>
<dbReference type="PRINTS" id="PR01790">
    <property type="entry name" value="SMP30FAMILY"/>
</dbReference>
<feature type="binding site" evidence="3">
    <location>
        <position position="112"/>
    </location>
    <ligand>
        <name>substrate</name>
    </ligand>
</feature>
<evidence type="ECO:0000313" key="5">
    <source>
        <dbReference type="EMBL" id="KIV77174.1"/>
    </source>
</evidence>
<keyword evidence="3" id="KW-0862">Zinc</keyword>
<dbReference type="InterPro" id="IPR005511">
    <property type="entry name" value="SMP-30"/>
</dbReference>
<protein>
    <recommendedName>
        <fullName evidence="4">SMP-30/Gluconolactonase/LRE-like region domain-containing protein</fullName>
    </recommendedName>
</protein>
<dbReference type="InterPro" id="IPR013658">
    <property type="entry name" value="SGL"/>
</dbReference>
<feature type="active site" description="Proton donor/acceptor" evidence="2">
    <location>
        <position position="210"/>
    </location>
</feature>
<dbReference type="OrthoDB" id="423498at2759"/>
<dbReference type="EMBL" id="KN846954">
    <property type="protein sequence ID" value="KIV77174.1"/>
    <property type="molecule type" value="Genomic_DNA"/>
</dbReference>
<evidence type="ECO:0000313" key="6">
    <source>
        <dbReference type="Proteomes" id="UP000053599"/>
    </source>
</evidence>
<dbReference type="InterPro" id="IPR011042">
    <property type="entry name" value="6-blade_b-propeller_TolB-like"/>
</dbReference>
<proteinExistence type="inferred from homology"/>
<dbReference type="SUPFAM" id="SSF63829">
    <property type="entry name" value="Calcium-dependent phosphotriesterase"/>
    <property type="match status" value="1"/>
</dbReference>
<dbReference type="Pfam" id="PF08450">
    <property type="entry name" value="SGL"/>
    <property type="match status" value="1"/>
</dbReference>
<accession>A0A0D1Y8Q1</accession>
<comment type="cofactor">
    <cofactor evidence="3">
        <name>Zn(2+)</name>
        <dbReference type="ChEBI" id="CHEBI:29105"/>
    </cofactor>
    <text evidence="3">Binds 1 divalent metal cation per subunit.</text>
</comment>
<reference evidence="5 6" key="1">
    <citation type="submission" date="2015-01" db="EMBL/GenBank/DDBJ databases">
        <title>The Genome Sequence of Exophiala sideris CBS121828.</title>
        <authorList>
            <consortium name="The Broad Institute Genomics Platform"/>
            <person name="Cuomo C."/>
            <person name="de Hoog S."/>
            <person name="Gorbushina A."/>
            <person name="Stielow B."/>
            <person name="Teixiera M."/>
            <person name="Abouelleil A."/>
            <person name="Chapman S.B."/>
            <person name="Priest M."/>
            <person name="Young S.K."/>
            <person name="Wortman J."/>
            <person name="Nusbaum C."/>
            <person name="Birren B."/>
        </authorList>
    </citation>
    <scope>NUCLEOTIDE SEQUENCE [LARGE SCALE GENOMIC DNA]</scope>
    <source>
        <strain evidence="5 6">CBS 121828</strain>
    </source>
</reference>
<keyword evidence="3" id="KW-0479">Metal-binding</keyword>
<feature type="binding site" evidence="3">
    <location>
        <position position="210"/>
    </location>
    <ligand>
        <name>a divalent metal cation</name>
        <dbReference type="ChEBI" id="CHEBI:60240"/>
    </ligand>
</feature>
<evidence type="ECO:0000259" key="4">
    <source>
        <dbReference type="Pfam" id="PF08450"/>
    </source>
</evidence>
<feature type="binding site" evidence="3">
    <location>
        <position position="110"/>
    </location>
    <ligand>
        <name>substrate</name>
    </ligand>
</feature>
<dbReference type="Proteomes" id="UP000053599">
    <property type="component" value="Unassembled WGS sequence"/>
</dbReference>
<evidence type="ECO:0000256" key="1">
    <source>
        <dbReference type="ARBA" id="ARBA00008853"/>
    </source>
</evidence>
<feature type="binding site" evidence="3">
    <location>
        <position position="161"/>
    </location>
    <ligand>
        <name>a divalent metal cation</name>
        <dbReference type="ChEBI" id="CHEBI:60240"/>
    </ligand>
</feature>
<dbReference type="PANTHER" id="PTHR10907">
    <property type="entry name" value="REGUCALCIN"/>
    <property type="match status" value="1"/>
</dbReference>
<name>A0A0D1Y8Q1_9EURO</name>
<comment type="similarity">
    <text evidence="1">Belongs to the SMP-30/CGR1 family.</text>
</comment>
<organism evidence="5 6">
    <name type="scientific">Exophiala sideris</name>
    <dbReference type="NCBI Taxonomy" id="1016849"/>
    <lineage>
        <taxon>Eukaryota</taxon>
        <taxon>Fungi</taxon>
        <taxon>Dikarya</taxon>
        <taxon>Ascomycota</taxon>
        <taxon>Pezizomycotina</taxon>
        <taxon>Eurotiomycetes</taxon>
        <taxon>Chaetothyriomycetidae</taxon>
        <taxon>Chaetothyriales</taxon>
        <taxon>Herpotrichiellaceae</taxon>
        <taxon>Exophiala</taxon>
    </lineage>
</organism>
<dbReference type="GO" id="GO:0005509">
    <property type="term" value="F:calcium ion binding"/>
    <property type="evidence" value="ECO:0007669"/>
    <property type="project" value="TreeGrafter"/>
</dbReference>